<name>A0A239C933_9PSED</name>
<accession>A0A239C933</accession>
<evidence type="ECO:0000313" key="2">
    <source>
        <dbReference type="Proteomes" id="UP000242915"/>
    </source>
</evidence>
<proteinExistence type="predicted"/>
<protein>
    <recommendedName>
        <fullName evidence="3">Ribosome modulation factor</fullName>
    </recommendedName>
</protein>
<evidence type="ECO:0008006" key="3">
    <source>
        <dbReference type="Google" id="ProtNLM"/>
    </source>
</evidence>
<sequence>MANPNSNTAIYQHRYLSQQREGERALSEAECPYHASAGELGKRCAWLAGFRDKHPERARPWAA</sequence>
<dbReference type="AlphaFoldDB" id="A0A239C933"/>
<organism evidence="1 2">
    <name type="scientific">Pseudomonas segetis</name>
    <dbReference type="NCBI Taxonomy" id="298908"/>
    <lineage>
        <taxon>Bacteria</taxon>
        <taxon>Pseudomonadati</taxon>
        <taxon>Pseudomonadota</taxon>
        <taxon>Gammaproteobacteria</taxon>
        <taxon>Pseudomonadales</taxon>
        <taxon>Pseudomonadaceae</taxon>
        <taxon>Pseudomonas</taxon>
    </lineage>
</organism>
<gene>
    <name evidence="1" type="ORF">SAMN05216255_1579</name>
</gene>
<reference evidence="2" key="1">
    <citation type="submission" date="2017-06" db="EMBL/GenBank/DDBJ databases">
        <authorList>
            <person name="Varghese N."/>
            <person name="Submissions S."/>
        </authorList>
    </citation>
    <scope>NUCLEOTIDE SEQUENCE [LARGE SCALE GENOMIC DNA]</scope>
    <source>
        <strain evidence="2">CIP 108523</strain>
    </source>
</reference>
<evidence type="ECO:0000313" key="1">
    <source>
        <dbReference type="EMBL" id="SNS16737.1"/>
    </source>
</evidence>
<dbReference type="EMBL" id="FZOG01000002">
    <property type="protein sequence ID" value="SNS16737.1"/>
    <property type="molecule type" value="Genomic_DNA"/>
</dbReference>
<dbReference type="Proteomes" id="UP000242915">
    <property type="component" value="Unassembled WGS sequence"/>
</dbReference>
<keyword evidence="2" id="KW-1185">Reference proteome</keyword>
<dbReference type="RefSeq" id="WP_089359369.1">
    <property type="nucleotide sequence ID" value="NZ_FZOG01000002.1"/>
</dbReference>